<name>A0A9P8AS24_9AGAR</name>
<sequence length="189" mass="21678">MRPIVSYDDIASTPEPATSPPPAKKRKTNHNRKQRNRNRGRREEESRELTHDEIWDDSALIEAWAAANEEYAAHHGENDKSWKDEPTESPLWCNVPPDDGNDLEPTPEDSKPLNFDTFVPSHDSSLSGFVSQDEALERAMSAMYWAGYWTAVYHHRSRAVQEEEEEVKDEGEAEEDVVEVEEDLVSTQR</sequence>
<dbReference type="EMBL" id="MU250536">
    <property type="protein sequence ID" value="KAG7445685.1"/>
    <property type="molecule type" value="Genomic_DNA"/>
</dbReference>
<protein>
    <submittedName>
        <fullName evidence="2">Uncharacterized protein</fullName>
    </submittedName>
</protein>
<dbReference type="Proteomes" id="UP000812287">
    <property type="component" value="Unassembled WGS sequence"/>
</dbReference>
<evidence type="ECO:0000256" key="1">
    <source>
        <dbReference type="SAM" id="MobiDB-lite"/>
    </source>
</evidence>
<evidence type="ECO:0000313" key="3">
    <source>
        <dbReference type="Proteomes" id="UP000812287"/>
    </source>
</evidence>
<dbReference type="GeneID" id="66108726"/>
<accession>A0A9P8AS24</accession>
<evidence type="ECO:0000313" key="2">
    <source>
        <dbReference type="EMBL" id="KAG7445685.1"/>
    </source>
</evidence>
<feature type="compositionally biased region" description="Basic residues" evidence="1">
    <location>
        <begin position="23"/>
        <end position="40"/>
    </location>
</feature>
<gene>
    <name evidence="2" type="ORF">BT62DRAFT_932846</name>
</gene>
<comment type="caution">
    <text evidence="2">The sequence shown here is derived from an EMBL/GenBank/DDBJ whole genome shotgun (WGS) entry which is preliminary data.</text>
</comment>
<feature type="compositionally biased region" description="Basic and acidic residues" evidence="1">
    <location>
        <begin position="41"/>
        <end position="53"/>
    </location>
</feature>
<dbReference type="AlphaFoldDB" id="A0A9P8AS24"/>
<dbReference type="CDD" id="cd22851">
    <property type="entry name" value="SMN_N"/>
    <property type="match status" value="1"/>
</dbReference>
<organism evidence="2 3">
    <name type="scientific">Guyanagaster necrorhizus</name>
    <dbReference type="NCBI Taxonomy" id="856835"/>
    <lineage>
        <taxon>Eukaryota</taxon>
        <taxon>Fungi</taxon>
        <taxon>Dikarya</taxon>
        <taxon>Basidiomycota</taxon>
        <taxon>Agaricomycotina</taxon>
        <taxon>Agaricomycetes</taxon>
        <taxon>Agaricomycetidae</taxon>
        <taxon>Agaricales</taxon>
        <taxon>Marasmiineae</taxon>
        <taxon>Physalacriaceae</taxon>
        <taxon>Guyanagaster</taxon>
    </lineage>
</organism>
<dbReference type="InterPro" id="IPR047313">
    <property type="entry name" value="SMN_C"/>
</dbReference>
<feature type="region of interest" description="Disordered" evidence="1">
    <location>
        <begin position="162"/>
        <end position="189"/>
    </location>
</feature>
<feature type="region of interest" description="Disordered" evidence="1">
    <location>
        <begin position="1"/>
        <end position="53"/>
    </location>
</feature>
<dbReference type="RefSeq" id="XP_043039185.1">
    <property type="nucleotide sequence ID" value="XM_043186429.1"/>
</dbReference>
<dbReference type="OrthoDB" id="197400at2759"/>
<dbReference type="CDD" id="cd22852">
    <property type="entry name" value="SMN_C"/>
    <property type="match status" value="1"/>
</dbReference>
<keyword evidence="3" id="KW-1185">Reference proteome</keyword>
<reference evidence="2" key="1">
    <citation type="submission" date="2020-11" db="EMBL/GenBank/DDBJ databases">
        <title>Adaptations for nitrogen fixation in a non-lichenized fungal sporocarp promotes dispersal by wood-feeding termites.</title>
        <authorList>
            <consortium name="DOE Joint Genome Institute"/>
            <person name="Koch R.A."/>
            <person name="Yoon G."/>
            <person name="Arayal U."/>
            <person name="Lail K."/>
            <person name="Amirebrahimi M."/>
            <person name="Labutti K."/>
            <person name="Lipzen A."/>
            <person name="Riley R."/>
            <person name="Barry K."/>
            <person name="Henrissat B."/>
            <person name="Grigoriev I.V."/>
            <person name="Herr J.R."/>
            <person name="Aime M.C."/>
        </authorList>
    </citation>
    <scope>NUCLEOTIDE SEQUENCE</scope>
    <source>
        <strain evidence="2">MCA 3950</strain>
    </source>
</reference>
<feature type="compositionally biased region" description="Basic and acidic residues" evidence="1">
    <location>
        <begin position="72"/>
        <end position="86"/>
    </location>
</feature>
<proteinExistence type="predicted"/>
<feature type="region of interest" description="Disordered" evidence="1">
    <location>
        <begin position="72"/>
        <end position="113"/>
    </location>
</feature>